<dbReference type="EnsemblPlants" id="Pp3c11_5230V3.3">
    <property type="protein sequence ID" value="Pp3c11_5230V3.3"/>
    <property type="gene ID" value="Pp3c11_5230"/>
</dbReference>
<feature type="compositionally biased region" description="Polar residues" evidence="1">
    <location>
        <begin position="114"/>
        <end position="136"/>
    </location>
</feature>
<reference evidence="2 4" key="2">
    <citation type="journal article" date="2018" name="Plant J.">
        <title>The Physcomitrella patens chromosome-scale assembly reveals moss genome structure and evolution.</title>
        <authorList>
            <person name="Lang D."/>
            <person name="Ullrich K.K."/>
            <person name="Murat F."/>
            <person name="Fuchs J."/>
            <person name="Jenkins J."/>
            <person name="Haas F.B."/>
            <person name="Piednoel M."/>
            <person name="Gundlach H."/>
            <person name="Van Bel M."/>
            <person name="Meyberg R."/>
            <person name="Vives C."/>
            <person name="Morata J."/>
            <person name="Symeonidi A."/>
            <person name="Hiss M."/>
            <person name="Muchero W."/>
            <person name="Kamisugi Y."/>
            <person name="Saleh O."/>
            <person name="Blanc G."/>
            <person name="Decker E.L."/>
            <person name="van Gessel N."/>
            <person name="Grimwood J."/>
            <person name="Hayes R.D."/>
            <person name="Graham S.W."/>
            <person name="Gunter L.E."/>
            <person name="McDaniel S.F."/>
            <person name="Hoernstein S.N.W."/>
            <person name="Larsson A."/>
            <person name="Li F.W."/>
            <person name="Perroud P.F."/>
            <person name="Phillips J."/>
            <person name="Ranjan P."/>
            <person name="Rokshar D.S."/>
            <person name="Rothfels C.J."/>
            <person name="Schneider L."/>
            <person name="Shu S."/>
            <person name="Stevenson D.W."/>
            <person name="Thummler F."/>
            <person name="Tillich M."/>
            <person name="Villarreal Aguilar J.C."/>
            <person name="Widiez T."/>
            <person name="Wong G.K."/>
            <person name="Wymore A."/>
            <person name="Zhang Y."/>
            <person name="Zimmer A.D."/>
            <person name="Quatrano R.S."/>
            <person name="Mayer K.F.X."/>
            <person name="Goodstein D."/>
            <person name="Casacuberta J.M."/>
            <person name="Vandepoele K."/>
            <person name="Reski R."/>
            <person name="Cuming A.C."/>
            <person name="Tuskan G.A."/>
            <person name="Maumus F."/>
            <person name="Salse J."/>
            <person name="Schmutz J."/>
            <person name="Rensing S.A."/>
        </authorList>
    </citation>
    <scope>NUCLEOTIDE SEQUENCE [LARGE SCALE GENOMIC DNA]</scope>
    <source>
        <strain evidence="3 4">cv. Gransden 2004</strain>
    </source>
</reference>
<dbReference type="InterPro" id="IPR011990">
    <property type="entry name" value="TPR-like_helical_dom_sf"/>
</dbReference>
<dbReference type="PANTHER" id="PTHR26312">
    <property type="entry name" value="TETRATRICOPEPTIDE REPEAT PROTEIN 5"/>
    <property type="match status" value="1"/>
</dbReference>
<reference evidence="3" key="3">
    <citation type="submission" date="2020-12" db="UniProtKB">
        <authorList>
            <consortium name="EnsemblPlants"/>
        </authorList>
    </citation>
    <scope>IDENTIFICATION</scope>
</reference>
<name>A0A2K1JTL8_PHYPA</name>
<dbReference type="OMA" id="TERSEPC"/>
<dbReference type="OrthoDB" id="1924189at2759"/>
<proteinExistence type="predicted"/>
<evidence type="ECO:0000313" key="2">
    <source>
        <dbReference type="EMBL" id="PNR44846.1"/>
    </source>
</evidence>
<feature type="region of interest" description="Disordered" evidence="1">
    <location>
        <begin position="394"/>
        <end position="420"/>
    </location>
</feature>
<keyword evidence="4" id="KW-1185">Reference proteome</keyword>
<dbReference type="STRING" id="3218.A0A2K1JTL8"/>
<gene>
    <name evidence="3" type="primary">LOC112288557</name>
    <name evidence="2" type="ORF">PHYPA_014616</name>
</gene>
<dbReference type="Gramene" id="Pp3c11_5230V3.3">
    <property type="protein sequence ID" value="Pp3c11_5230V3.3"/>
    <property type="gene ID" value="Pp3c11_5230"/>
</dbReference>
<evidence type="ECO:0000313" key="4">
    <source>
        <dbReference type="Proteomes" id="UP000006727"/>
    </source>
</evidence>
<evidence type="ECO:0000256" key="1">
    <source>
        <dbReference type="SAM" id="MobiDB-lite"/>
    </source>
</evidence>
<dbReference type="EMBL" id="ABEU02000011">
    <property type="protein sequence ID" value="PNR44846.1"/>
    <property type="molecule type" value="Genomic_DNA"/>
</dbReference>
<dbReference type="Gramene" id="Pp3c11_5230V3.2">
    <property type="protein sequence ID" value="Pp3c11_5230V3.2"/>
    <property type="gene ID" value="Pp3c11_5230"/>
</dbReference>
<sequence length="639" mass="69342">MGMEAVCSSKFFASNAVTAPTLSYHISIDLDFKDGSFLRRAKRSTKMAASEGTGPQFRIVRRTNNVLGSAASFGCGFTPPLTSTERSEPCICRANSSERSGLPERDDEEKQPDAETQQVKRQGSYTVGLSFGSSNPEADGFQRSPASDDRDEFFAKLSMALEASRLADSRASSISTTAFSEIPGDGSSLVVGRDIQGPSSVSSLVISTIPSTSGTNLCGLGVGGMQLPPSIKKLKRPPRLSRPARGSSQCAIKRAFSSVVYMIKVVQSHALQIRQALFSERDVQEVLHVVHQEMHSSFVWLFQQVFACTPKLMVSVMILLANFTVFSTGESVTAIAAATETPAAIASFLSTNRDTPQTVSSLLSSSSDSKMSFGSQGYLIPGLVQDSPLFPLAGAGSGGNNKSPTVPTAESFDGDDGWQNNITTDQGYMLSKKDSTVPLELSHITGPAIKPAHQFQVEPEHGNYDSVEQTNKNGHSRSHPELMKASVESSMKDIILANDYVQLEQDTIRRLVAPLVAHLESDNYACFDRTDLEYQHALTQEPSRPLLLANYAQFLFVVRRDYDRAEEYFHRAVLADPLDSTILARFASFLWLGRGNRSAAERAYKAAIAADPQSSYPAGSYAHFLWHAGDGDNSETMAM</sequence>
<protein>
    <submittedName>
        <fullName evidence="2 3">Uncharacterized protein</fullName>
    </submittedName>
</protein>
<dbReference type="EnsemblPlants" id="Pp3c11_5230V3.2">
    <property type="protein sequence ID" value="Pp3c11_5230V3.2"/>
    <property type="gene ID" value="Pp3c11_5230"/>
</dbReference>
<dbReference type="SUPFAM" id="SSF48452">
    <property type="entry name" value="TPR-like"/>
    <property type="match status" value="1"/>
</dbReference>
<dbReference type="Proteomes" id="UP000006727">
    <property type="component" value="Chromosome 11"/>
</dbReference>
<dbReference type="RefSeq" id="XP_024388605.1">
    <property type="nucleotide sequence ID" value="XM_024532837.2"/>
</dbReference>
<organism evidence="2">
    <name type="scientific">Physcomitrium patens</name>
    <name type="common">Spreading-leaved earth moss</name>
    <name type="synonym">Physcomitrella patens</name>
    <dbReference type="NCBI Taxonomy" id="3218"/>
    <lineage>
        <taxon>Eukaryota</taxon>
        <taxon>Viridiplantae</taxon>
        <taxon>Streptophyta</taxon>
        <taxon>Embryophyta</taxon>
        <taxon>Bryophyta</taxon>
        <taxon>Bryophytina</taxon>
        <taxon>Bryopsida</taxon>
        <taxon>Funariidae</taxon>
        <taxon>Funariales</taxon>
        <taxon>Funariaceae</taxon>
        <taxon>Physcomitrium</taxon>
    </lineage>
</organism>
<dbReference type="PANTHER" id="PTHR26312:SF132">
    <property type="entry name" value="OS01G0855200 PROTEIN"/>
    <property type="match status" value="1"/>
</dbReference>
<dbReference type="Gramene" id="Pp3c11_5230V3.1">
    <property type="protein sequence ID" value="Pp3c11_5230V3.1"/>
    <property type="gene ID" value="Pp3c11_5230"/>
</dbReference>
<dbReference type="GeneID" id="112288557"/>
<accession>A0A2K1JTL8</accession>
<dbReference type="AlphaFoldDB" id="A0A2K1JTL8"/>
<dbReference type="PaxDb" id="3218-PP1S482_3V6.1"/>
<dbReference type="EnsemblPlants" id="Pp3c11_5230V3.1">
    <property type="protein sequence ID" value="Pp3c11_5230V3.1"/>
    <property type="gene ID" value="Pp3c11_5230"/>
</dbReference>
<feature type="region of interest" description="Disordered" evidence="1">
    <location>
        <begin position="92"/>
        <end position="147"/>
    </location>
</feature>
<evidence type="ECO:0000313" key="3">
    <source>
        <dbReference type="EnsemblPlants" id="Pp3c11_5230V3.1"/>
    </source>
</evidence>
<dbReference type="Gene3D" id="1.25.40.10">
    <property type="entry name" value="Tetratricopeptide repeat domain"/>
    <property type="match status" value="1"/>
</dbReference>
<reference evidence="2 4" key="1">
    <citation type="journal article" date="2008" name="Science">
        <title>The Physcomitrella genome reveals evolutionary insights into the conquest of land by plants.</title>
        <authorList>
            <person name="Rensing S."/>
            <person name="Lang D."/>
            <person name="Zimmer A."/>
            <person name="Terry A."/>
            <person name="Salamov A."/>
            <person name="Shapiro H."/>
            <person name="Nishiyama T."/>
            <person name="Perroud P.-F."/>
            <person name="Lindquist E."/>
            <person name="Kamisugi Y."/>
            <person name="Tanahashi T."/>
            <person name="Sakakibara K."/>
            <person name="Fujita T."/>
            <person name="Oishi K."/>
            <person name="Shin-I T."/>
            <person name="Kuroki Y."/>
            <person name="Toyoda A."/>
            <person name="Suzuki Y."/>
            <person name="Hashimoto A."/>
            <person name="Yamaguchi K."/>
            <person name="Sugano A."/>
            <person name="Kohara Y."/>
            <person name="Fujiyama A."/>
            <person name="Anterola A."/>
            <person name="Aoki S."/>
            <person name="Ashton N."/>
            <person name="Barbazuk W.B."/>
            <person name="Barker E."/>
            <person name="Bennetzen J."/>
            <person name="Bezanilla M."/>
            <person name="Blankenship R."/>
            <person name="Cho S.H."/>
            <person name="Dutcher S."/>
            <person name="Estelle M."/>
            <person name="Fawcett J.A."/>
            <person name="Gundlach H."/>
            <person name="Hanada K."/>
            <person name="Heyl A."/>
            <person name="Hicks K.A."/>
            <person name="Hugh J."/>
            <person name="Lohr M."/>
            <person name="Mayer K."/>
            <person name="Melkozernov A."/>
            <person name="Murata T."/>
            <person name="Nelson D."/>
            <person name="Pils B."/>
            <person name="Prigge M."/>
            <person name="Reiss B."/>
            <person name="Renner T."/>
            <person name="Rombauts S."/>
            <person name="Rushton P."/>
            <person name="Sanderfoot A."/>
            <person name="Schween G."/>
            <person name="Shiu S.-H."/>
            <person name="Stueber K."/>
            <person name="Theodoulou F.L."/>
            <person name="Tu H."/>
            <person name="Van de Peer Y."/>
            <person name="Verrier P.J."/>
            <person name="Waters E."/>
            <person name="Wood A."/>
            <person name="Yang L."/>
            <person name="Cove D."/>
            <person name="Cuming A."/>
            <person name="Hasebe M."/>
            <person name="Lucas S."/>
            <person name="Mishler D.B."/>
            <person name="Reski R."/>
            <person name="Grigoriev I."/>
            <person name="Quatrano R.S."/>
            <person name="Boore J.L."/>
        </authorList>
    </citation>
    <scope>NUCLEOTIDE SEQUENCE [LARGE SCALE GENOMIC DNA]</scope>
    <source>
        <strain evidence="3 4">cv. Gransden 2004</strain>
    </source>
</reference>